<dbReference type="SUPFAM" id="SSF49785">
    <property type="entry name" value="Galactose-binding domain-like"/>
    <property type="match status" value="1"/>
</dbReference>
<keyword evidence="3 6" id="KW-0378">Hydrolase</keyword>
<dbReference type="PANTHER" id="PTHR43730">
    <property type="entry name" value="BETA-MANNOSIDASE"/>
    <property type="match status" value="1"/>
</dbReference>
<evidence type="ECO:0000256" key="4">
    <source>
        <dbReference type="ARBA" id="ARBA00023295"/>
    </source>
</evidence>
<protein>
    <recommendedName>
        <fullName evidence="2">beta-mannosidase</fullName>
        <ecNumber evidence="2">3.2.1.25</ecNumber>
    </recommendedName>
</protein>
<evidence type="ECO:0000313" key="6">
    <source>
        <dbReference type="EMBL" id="QFU99271.1"/>
    </source>
</evidence>
<dbReference type="EC" id="3.2.1.25" evidence="2"/>
<accession>A0A5P9QCU5</accession>
<dbReference type="SUPFAM" id="SSF51445">
    <property type="entry name" value="(Trans)glycosidases"/>
    <property type="match status" value="1"/>
</dbReference>
<evidence type="ECO:0000256" key="2">
    <source>
        <dbReference type="ARBA" id="ARBA00012754"/>
    </source>
</evidence>
<dbReference type="GO" id="GO:0005975">
    <property type="term" value="P:carbohydrate metabolic process"/>
    <property type="evidence" value="ECO:0007669"/>
    <property type="project" value="UniProtKB-ARBA"/>
</dbReference>
<keyword evidence="4 6" id="KW-0326">Glycosidase</keyword>
<feature type="domain" description="Beta-mannosidase-like galactose-binding" evidence="5">
    <location>
        <begin position="44"/>
        <end position="134"/>
    </location>
</feature>
<dbReference type="InterPro" id="IPR013783">
    <property type="entry name" value="Ig-like_fold"/>
</dbReference>
<dbReference type="GO" id="GO:0006516">
    <property type="term" value="P:glycoprotein catabolic process"/>
    <property type="evidence" value="ECO:0007669"/>
    <property type="project" value="TreeGrafter"/>
</dbReference>
<dbReference type="Gene3D" id="2.60.40.10">
    <property type="entry name" value="Immunoglobulins"/>
    <property type="match status" value="1"/>
</dbReference>
<dbReference type="SUPFAM" id="SSF49303">
    <property type="entry name" value="beta-Galactosidase/glucuronidase domain"/>
    <property type="match status" value="1"/>
</dbReference>
<organism evidence="6 7">
    <name type="scientific">Luteimicrobium xylanilyticum</name>
    <dbReference type="NCBI Taxonomy" id="1133546"/>
    <lineage>
        <taxon>Bacteria</taxon>
        <taxon>Bacillati</taxon>
        <taxon>Actinomycetota</taxon>
        <taxon>Actinomycetes</taxon>
        <taxon>Micrococcales</taxon>
        <taxon>Luteimicrobium</taxon>
    </lineage>
</organism>
<evidence type="ECO:0000256" key="3">
    <source>
        <dbReference type="ARBA" id="ARBA00022801"/>
    </source>
</evidence>
<dbReference type="Pfam" id="PF22666">
    <property type="entry name" value="Glyco_hydro_2_N2"/>
    <property type="match status" value="1"/>
</dbReference>
<dbReference type="InterPro" id="IPR054593">
    <property type="entry name" value="Beta-mannosidase-like_N2"/>
</dbReference>
<dbReference type="KEGG" id="lxl:KDY119_02798"/>
<dbReference type="AlphaFoldDB" id="A0A5P9QCU5"/>
<evidence type="ECO:0000256" key="1">
    <source>
        <dbReference type="ARBA" id="ARBA00000829"/>
    </source>
</evidence>
<name>A0A5P9QCU5_9MICO</name>
<dbReference type="Gene3D" id="2.60.120.260">
    <property type="entry name" value="Galactose-binding domain-like"/>
    <property type="match status" value="1"/>
</dbReference>
<proteinExistence type="predicted"/>
<sequence length="753" mass="80435">MDGETATADALGVDLLAGAAWEYAPCAPGSLVSPADLDGAGLDWVPAQVPGTVASAYRSAGRAVPESPDGTDWWLRASVDGSSGDATLEMDGLATLAEVWVDGALVATSESMFVPLRVPVSGRPGPVEVAIRFTALDAVLGGRRPRARWRVARLAHRNLRWVRTTLLGRLKGVVATPAPVGAWRPVRLVPDDATRVRDVRLGARCVGGGGVVTVDAVVAAPSAADWTVTAAGERGAAHVEPGDVPGTWRVTAELAVPSVERWWPRTHGQQPLYDVTLDAGGTRLPLGRVGFRTVDVDTADGSFQLVVNDVPVFVRGACWTPVDPVSLNPDRAELEATLRLVVDGNLNMLRVSGDTTYESDDFHDLCDELGILVWQDCMLAFYDPPDDAAWEALLVEEVWAQLGRLAGRPSLAVVSGGSEIAQQATYFGVSLDAGLPLLTERLPRVVADAVGPVPYLPTSPWGGDVPTRPDTGVSHYYGVGAYLRPLADARIAAPRFAAECLAFAVPPEPQTVDEAFGGPAAAGHRPDWKAAVFRDAGASWDFEDVRDHYVRELFGVDPLGVRYSDPERYLELGRAACAHLYAQVFAEWRRAGSTSSGGLVFYFRDLLPGAGMGLVDAYGRPKAPWYAMRQVLAPVAVTISDEGLNGIVAHLFNDTGSDLNGTLEVELYTEREQPVDVAKHDVIVPARGSLEVGVDALFDGFRDLAWAHRFGPLTYRRVMVRVVGADGRSAKATSTLGGRVLVDDLLGGLGERR</sequence>
<dbReference type="PANTHER" id="PTHR43730:SF1">
    <property type="entry name" value="BETA-MANNOSIDASE"/>
    <property type="match status" value="1"/>
</dbReference>
<gene>
    <name evidence="6" type="ORF">KDY119_02798</name>
</gene>
<keyword evidence="7" id="KW-1185">Reference proteome</keyword>
<dbReference type="OrthoDB" id="9758603at2"/>
<dbReference type="InterPro" id="IPR008979">
    <property type="entry name" value="Galactose-bd-like_sf"/>
</dbReference>
<dbReference type="EMBL" id="CP045529">
    <property type="protein sequence ID" value="QFU99271.1"/>
    <property type="molecule type" value="Genomic_DNA"/>
</dbReference>
<evidence type="ECO:0000313" key="7">
    <source>
        <dbReference type="Proteomes" id="UP000326702"/>
    </source>
</evidence>
<dbReference type="Proteomes" id="UP000326702">
    <property type="component" value="Chromosome"/>
</dbReference>
<dbReference type="InterPro" id="IPR036156">
    <property type="entry name" value="Beta-gal/glucu_dom_sf"/>
</dbReference>
<reference evidence="6 7" key="1">
    <citation type="submission" date="2019-10" db="EMBL/GenBank/DDBJ databases">
        <title>Genome sequence of Luteimicrobium xylanilyticum HY-24.</title>
        <authorList>
            <person name="Kim D.Y."/>
            <person name="Park H.-Y."/>
        </authorList>
    </citation>
    <scope>NUCLEOTIDE SEQUENCE [LARGE SCALE GENOMIC DNA]</scope>
    <source>
        <strain evidence="6 7">HY-24</strain>
    </source>
</reference>
<comment type="catalytic activity">
    <reaction evidence="1">
        <text>Hydrolysis of terminal, non-reducing beta-D-mannose residues in beta-D-mannosides.</text>
        <dbReference type="EC" id="3.2.1.25"/>
    </reaction>
</comment>
<dbReference type="InterPro" id="IPR017853">
    <property type="entry name" value="GH"/>
</dbReference>
<dbReference type="InterPro" id="IPR050887">
    <property type="entry name" value="Beta-mannosidase_GH2"/>
</dbReference>
<dbReference type="Gene3D" id="3.20.20.80">
    <property type="entry name" value="Glycosidases"/>
    <property type="match status" value="1"/>
</dbReference>
<dbReference type="GO" id="GO:0004567">
    <property type="term" value="F:beta-mannosidase activity"/>
    <property type="evidence" value="ECO:0007669"/>
    <property type="project" value="UniProtKB-EC"/>
</dbReference>
<dbReference type="RefSeq" id="WP_051136240.1">
    <property type="nucleotide sequence ID" value="NZ_BAABIH010000008.1"/>
</dbReference>
<evidence type="ECO:0000259" key="5">
    <source>
        <dbReference type="Pfam" id="PF22666"/>
    </source>
</evidence>